<dbReference type="RefSeq" id="WP_244556717.1">
    <property type="nucleotide sequence ID" value="NZ_FUXU01000144.1"/>
</dbReference>
<evidence type="ECO:0000313" key="1">
    <source>
        <dbReference type="EMBL" id="SKA71399.1"/>
    </source>
</evidence>
<sequence>MQMENNVNTQIFRALLNSKNKDDALPVRPHALSFYSEISQHVSASNTIEEDYKIRIQQRITALSSATLNILMVGAANVGKTSTLSALFGEHSWSETEKNQHLITRHELAQLTLWEARLPSDSADPKRMTAELGSLLAENDELGRPLIDLVLVVLDTTSNNLEDCYRDISDTLVPMLGRQTENRLMVLMNKADKVA</sequence>
<dbReference type="Gene3D" id="3.40.50.300">
    <property type="entry name" value="P-loop containing nucleotide triphosphate hydrolases"/>
    <property type="match status" value="1"/>
</dbReference>
<proteinExistence type="predicted"/>
<evidence type="ECO:0008006" key="3">
    <source>
        <dbReference type="Google" id="ProtNLM"/>
    </source>
</evidence>
<dbReference type="EMBL" id="FUXU01000144">
    <property type="protein sequence ID" value="SKA71399.1"/>
    <property type="molecule type" value="Genomic_DNA"/>
</dbReference>
<dbReference type="SUPFAM" id="SSF52540">
    <property type="entry name" value="P-loop containing nucleoside triphosphate hydrolases"/>
    <property type="match status" value="1"/>
</dbReference>
<dbReference type="Proteomes" id="UP000190162">
    <property type="component" value="Unassembled WGS sequence"/>
</dbReference>
<gene>
    <name evidence="1" type="ORF">SAMN02745132_04679</name>
</gene>
<name>A0A1T4W2M4_9GAMM</name>
<keyword evidence="2" id="KW-1185">Reference proteome</keyword>
<evidence type="ECO:0000313" key="2">
    <source>
        <dbReference type="Proteomes" id="UP000190162"/>
    </source>
</evidence>
<organism evidence="1 2">
    <name type="scientific">Enterovibrio nigricans DSM 22720</name>
    <dbReference type="NCBI Taxonomy" id="1121868"/>
    <lineage>
        <taxon>Bacteria</taxon>
        <taxon>Pseudomonadati</taxon>
        <taxon>Pseudomonadota</taxon>
        <taxon>Gammaproteobacteria</taxon>
        <taxon>Vibrionales</taxon>
        <taxon>Vibrionaceae</taxon>
        <taxon>Enterovibrio</taxon>
    </lineage>
</organism>
<protein>
    <recommendedName>
        <fullName evidence="3">50S ribosome-binding GTPase</fullName>
    </recommendedName>
</protein>
<reference evidence="2" key="1">
    <citation type="submission" date="2017-02" db="EMBL/GenBank/DDBJ databases">
        <authorList>
            <person name="Varghese N."/>
            <person name="Submissions S."/>
        </authorList>
    </citation>
    <scope>NUCLEOTIDE SEQUENCE [LARGE SCALE GENOMIC DNA]</scope>
    <source>
        <strain evidence="2">DSM 22720</strain>
    </source>
</reference>
<dbReference type="AlphaFoldDB" id="A0A1T4W2M4"/>
<accession>A0A1T4W2M4</accession>
<dbReference type="InterPro" id="IPR027417">
    <property type="entry name" value="P-loop_NTPase"/>
</dbReference>